<dbReference type="AlphaFoldDB" id="E0NL36"/>
<keyword evidence="8" id="KW-0129">CBS domain</keyword>
<dbReference type="SMART" id="SM00116">
    <property type="entry name" value="CBS"/>
    <property type="match status" value="1"/>
</dbReference>
<dbReference type="InterPro" id="IPR046342">
    <property type="entry name" value="CBS_dom_sf"/>
</dbReference>
<dbReference type="CDD" id="cd04606">
    <property type="entry name" value="CBS_pair_Mg_transporter"/>
    <property type="match status" value="1"/>
</dbReference>
<accession>E0NL36</accession>
<dbReference type="InterPro" id="IPR036739">
    <property type="entry name" value="SLC41_membr_dom_sf"/>
</dbReference>
<evidence type="ECO:0000256" key="9">
    <source>
        <dbReference type="RuleBase" id="RU362011"/>
    </source>
</evidence>
<dbReference type="Gene3D" id="1.25.60.10">
    <property type="entry name" value="MgtE N-terminal domain-like"/>
    <property type="match status" value="1"/>
</dbReference>
<dbReference type="SUPFAM" id="SSF158791">
    <property type="entry name" value="MgtE N-terminal domain-like"/>
    <property type="match status" value="1"/>
</dbReference>
<organism evidence="11 12">
    <name type="scientific">Peptoniphilus duerdenii ATCC BAA-1640</name>
    <dbReference type="NCBI Taxonomy" id="862517"/>
    <lineage>
        <taxon>Bacteria</taxon>
        <taxon>Bacillati</taxon>
        <taxon>Bacillota</taxon>
        <taxon>Tissierellia</taxon>
        <taxon>Tissierellales</taxon>
        <taxon>Peptoniphilaceae</taxon>
        <taxon>Peptoniphilus</taxon>
    </lineage>
</organism>
<feature type="transmembrane region" description="Helical" evidence="9">
    <location>
        <begin position="388"/>
        <end position="411"/>
    </location>
</feature>
<keyword evidence="5 9" id="KW-0460">Magnesium</keyword>
<dbReference type="GO" id="GO:0015095">
    <property type="term" value="F:magnesium ion transmembrane transporter activity"/>
    <property type="evidence" value="ECO:0007669"/>
    <property type="project" value="UniProtKB-UniRule"/>
</dbReference>
<dbReference type="GO" id="GO:0046872">
    <property type="term" value="F:metal ion binding"/>
    <property type="evidence" value="ECO:0007669"/>
    <property type="project" value="UniProtKB-KW"/>
</dbReference>
<dbReference type="Gene3D" id="3.10.580.10">
    <property type="entry name" value="CBS-domain"/>
    <property type="match status" value="1"/>
</dbReference>
<dbReference type="SUPFAM" id="SSF54631">
    <property type="entry name" value="CBS-domain pair"/>
    <property type="match status" value="1"/>
</dbReference>
<comment type="function">
    <text evidence="9">Acts as a magnesium transporter.</text>
</comment>
<name>E0NL36_9FIRM</name>
<evidence type="ECO:0000256" key="7">
    <source>
        <dbReference type="ARBA" id="ARBA00023136"/>
    </source>
</evidence>
<evidence type="ECO:0000259" key="10">
    <source>
        <dbReference type="PROSITE" id="PS51371"/>
    </source>
</evidence>
<dbReference type="PANTHER" id="PTHR43773:SF1">
    <property type="entry name" value="MAGNESIUM TRANSPORTER MGTE"/>
    <property type="match status" value="1"/>
</dbReference>
<evidence type="ECO:0000256" key="4">
    <source>
        <dbReference type="ARBA" id="ARBA00022692"/>
    </source>
</evidence>
<feature type="domain" description="CBS" evidence="10">
    <location>
        <begin position="203"/>
        <end position="259"/>
    </location>
</feature>
<keyword evidence="9" id="KW-0479">Metal-binding</keyword>
<dbReference type="PANTHER" id="PTHR43773">
    <property type="entry name" value="MAGNESIUM TRANSPORTER MGTE"/>
    <property type="match status" value="1"/>
</dbReference>
<evidence type="ECO:0000256" key="5">
    <source>
        <dbReference type="ARBA" id="ARBA00022842"/>
    </source>
</evidence>
<dbReference type="InterPro" id="IPR006669">
    <property type="entry name" value="MgtE_transporter"/>
</dbReference>
<proteinExistence type="inferred from homology"/>
<keyword evidence="4 9" id="KW-0812">Transmembrane</keyword>
<dbReference type="HOGENOM" id="CLU_037408_2_2_9"/>
<evidence type="ECO:0000256" key="8">
    <source>
        <dbReference type="PROSITE-ProRule" id="PRU00703"/>
    </source>
</evidence>
<dbReference type="Proteomes" id="UP000003280">
    <property type="component" value="Unassembled WGS sequence"/>
</dbReference>
<evidence type="ECO:0000256" key="1">
    <source>
        <dbReference type="ARBA" id="ARBA00004141"/>
    </source>
</evidence>
<keyword evidence="9" id="KW-1003">Cell membrane</keyword>
<dbReference type="STRING" id="862517.HMPREF9225_0875"/>
<dbReference type="eggNOG" id="COG2239">
    <property type="taxonomic scope" value="Bacteria"/>
</dbReference>
<dbReference type="SMART" id="SM00924">
    <property type="entry name" value="MgtE_N"/>
    <property type="match status" value="1"/>
</dbReference>
<keyword evidence="12" id="KW-1185">Reference proteome</keyword>
<feature type="transmembrane region" description="Helical" evidence="9">
    <location>
        <begin position="423"/>
        <end position="445"/>
    </location>
</feature>
<keyword evidence="6 9" id="KW-1133">Transmembrane helix</keyword>
<protein>
    <recommendedName>
        <fullName evidence="9">Magnesium transporter MgtE</fullName>
    </recommendedName>
</protein>
<dbReference type="InterPro" id="IPR000644">
    <property type="entry name" value="CBS_dom"/>
</dbReference>
<comment type="subcellular location">
    <subcellularLocation>
        <location evidence="9">Cell membrane</location>
        <topology evidence="9">Multi-pass membrane protein</topology>
    </subcellularLocation>
    <subcellularLocation>
        <location evidence="1">Membrane</location>
        <topology evidence="1">Multi-pass membrane protein</topology>
    </subcellularLocation>
</comment>
<dbReference type="InterPro" id="IPR006667">
    <property type="entry name" value="SLC41_membr_dom"/>
</dbReference>
<evidence type="ECO:0000313" key="12">
    <source>
        <dbReference type="Proteomes" id="UP000003280"/>
    </source>
</evidence>
<keyword evidence="3 9" id="KW-0813">Transport</keyword>
<dbReference type="InterPro" id="IPR006668">
    <property type="entry name" value="Mg_transptr_MgtE_intracell_dom"/>
</dbReference>
<evidence type="ECO:0000256" key="6">
    <source>
        <dbReference type="ARBA" id="ARBA00022989"/>
    </source>
</evidence>
<dbReference type="PROSITE" id="PS51371">
    <property type="entry name" value="CBS"/>
    <property type="match status" value="1"/>
</dbReference>
<dbReference type="OrthoDB" id="9790355at2"/>
<sequence length="452" mass="50929">MDYQEYVELREYFVKLIEEKNLKELKQVVSEMNVVDIAEVIEDLEDKQMLLVFRMLPKDMGSDVFSYMEMYNKKRIINSITDEELHSILDELYFDDMVDVIEEMPANVVTKVLKKAPADRRKLINDFLRYPEDSAGSIMTIEYVSLKPEMTVKEALDYIKKVGIDKETIYTCYVENEYKMLIGFVSLRTIVTSDETQIIKNIMEEDVIFVTTQDDQEEVADIFTRYGYLALPVVDQEHRLCGIITFDDILDIVEAEATEDFHKMAAVAPSDDEYLDQSAWQLAKNRIPWLLILMISATATTAIIGRFDALIAQYVVLSSFIPMITDTGGNAGSQASTVVIRAMATGEIGFGDGLKVIWKEIRVGMIAGATLGLANFFRIWLFTSNGPLLAGMVSVTILFTVLFSKLLGALLPILAKKVNLDPAIMASALITTIIDSLALMVYFLMAEAFLGI</sequence>
<dbReference type="Gene3D" id="1.10.357.20">
    <property type="entry name" value="SLC41 divalent cation transporters, integral membrane domain"/>
    <property type="match status" value="1"/>
</dbReference>
<keyword evidence="7 9" id="KW-0472">Membrane</keyword>
<dbReference type="Pfam" id="PF01769">
    <property type="entry name" value="MgtE"/>
    <property type="match status" value="1"/>
</dbReference>
<dbReference type="Pfam" id="PF03448">
    <property type="entry name" value="MgtE_N"/>
    <property type="match status" value="1"/>
</dbReference>
<dbReference type="Pfam" id="PF00571">
    <property type="entry name" value="CBS"/>
    <property type="match status" value="2"/>
</dbReference>
<gene>
    <name evidence="11" type="primary">mgtE</name>
    <name evidence="11" type="ORF">HMPREF9225_0875</name>
</gene>
<dbReference type="SUPFAM" id="SSF161093">
    <property type="entry name" value="MgtE membrane domain-like"/>
    <property type="match status" value="1"/>
</dbReference>
<evidence type="ECO:0000256" key="2">
    <source>
        <dbReference type="ARBA" id="ARBA00009749"/>
    </source>
</evidence>
<evidence type="ECO:0000313" key="11">
    <source>
        <dbReference type="EMBL" id="EFM25469.1"/>
    </source>
</evidence>
<dbReference type="RefSeq" id="WP_008901690.1">
    <property type="nucleotide sequence ID" value="NZ_GL397071.1"/>
</dbReference>
<feature type="transmembrane region" description="Helical" evidence="9">
    <location>
        <begin position="363"/>
        <end position="382"/>
    </location>
</feature>
<feature type="transmembrane region" description="Helical" evidence="9">
    <location>
        <begin position="287"/>
        <end position="305"/>
    </location>
</feature>
<comment type="subunit">
    <text evidence="9">Homodimer.</text>
</comment>
<evidence type="ECO:0000256" key="3">
    <source>
        <dbReference type="ARBA" id="ARBA00022448"/>
    </source>
</evidence>
<dbReference type="EMBL" id="AEEH01000034">
    <property type="protein sequence ID" value="EFM25469.1"/>
    <property type="molecule type" value="Genomic_DNA"/>
</dbReference>
<dbReference type="InterPro" id="IPR038076">
    <property type="entry name" value="MgtE_N_sf"/>
</dbReference>
<dbReference type="NCBIfam" id="TIGR00400">
    <property type="entry name" value="mgtE"/>
    <property type="match status" value="1"/>
</dbReference>
<comment type="caution">
    <text evidence="11">The sequence shown here is derived from an EMBL/GenBank/DDBJ whole genome shotgun (WGS) entry which is preliminary data.</text>
</comment>
<dbReference type="GO" id="GO:0005886">
    <property type="term" value="C:plasma membrane"/>
    <property type="evidence" value="ECO:0007669"/>
    <property type="project" value="UniProtKB-SubCell"/>
</dbReference>
<comment type="similarity">
    <text evidence="2 9">Belongs to the SLC41A transporter family.</text>
</comment>
<comment type="caution">
    <text evidence="9">Lacks conserved residue(s) required for the propagation of feature annotation.</text>
</comment>
<reference evidence="11 12" key="1">
    <citation type="submission" date="2010-07" db="EMBL/GenBank/DDBJ databases">
        <authorList>
            <person name="Muzny D."/>
            <person name="Qin X."/>
            <person name="Deng J."/>
            <person name="Jiang H."/>
            <person name="Liu Y."/>
            <person name="Qu J."/>
            <person name="Song X.-Z."/>
            <person name="Zhang L."/>
            <person name="Thornton R."/>
            <person name="Coyle M."/>
            <person name="Francisco L."/>
            <person name="Jackson L."/>
            <person name="Javaid M."/>
            <person name="Korchina V."/>
            <person name="Kovar C."/>
            <person name="Mata R."/>
            <person name="Mathew T."/>
            <person name="Ngo R."/>
            <person name="Nguyen L."/>
            <person name="Nguyen N."/>
            <person name="Okwuonu G."/>
            <person name="Ongeri F."/>
            <person name="Pham C."/>
            <person name="Simmons D."/>
            <person name="Wilczek-Boney K."/>
            <person name="Hale W."/>
            <person name="Jakkamsetti A."/>
            <person name="Pham P."/>
            <person name="Ruth R."/>
            <person name="San Lucas F."/>
            <person name="Warren J."/>
            <person name="Zhang J."/>
            <person name="Zhao Z."/>
            <person name="Zhou C."/>
            <person name="Zhu D."/>
            <person name="Lee S."/>
            <person name="Bess C."/>
            <person name="Blankenburg K."/>
            <person name="Forbes L."/>
            <person name="Fu Q."/>
            <person name="Gubbala S."/>
            <person name="Hirani K."/>
            <person name="Jayaseelan J.C."/>
            <person name="Lara F."/>
            <person name="Munidasa M."/>
            <person name="Palculict T."/>
            <person name="Patil S."/>
            <person name="Pu L.-L."/>
            <person name="Saada N."/>
            <person name="Tang L."/>
            <person name="Weissenberger G."/>
            <person name="Zhu Y."/>
            <person name="Hemphill L."/>
            <person name="Shang Y."/>
            <person name="Youmans B."/>
            <person name="Ayvaz T."/>
            <person name="Ross M."/>
            <person name="Santibanez J."/>
            <person name="Aqrawi P."/>
            <person name="Gross S."/>
            <person name="Joshi V."/>
            <person name="Fowler G."/>
            <person name="Nazareth L."/>
            <person name="Reid J."/>
            <person name="Worley K."/>
            <person name="Petrosino J."/>
            <person name="Highlander S."/>
            <person name="Gibbs R."/>
        </authorList>
    </citation>
    <scope>NUCLEOTIDE SEQUENCE [LARGE SCALE GENOMIC DNA]</scope>
    <source>
        <strain evidence="11 12">ATCC BAA-1640</strain>
    </source>
</reference>